<proteinExistence type="inferred from homology"/>
<dbReference type="GO" id="GO:0005886">
    <property type="term" value="C:plasma membrane"/>
    <property type="evidence" value="ECO:0007669"/>
    <property type="project" value="UniProtKB-SubCell"/>
</dbReference>
<name>Q2NSQ2_SODGM</name>
<keyword evidence="2 5" id="KW-0812">Transmembrane</keyword>
<keyword evidence="3 5" id="KW-1133">Transmembrane helix</keyword>
<dbReference type="eggNOG" id="COG3080">
    <property type="taxonomic scope" value="Bacteria"/>
</dbReference>
<dbReference type="STRING" id="343509.SG1548"/>
<dbReference type="Proteomes" id="UP000001932">
    <property type="component" value="Chromosome"/>
</dbReference>
<dbReference type="InterPro" id="IPR003418">
    <property type="entry name" value="Fumarate_red_D"/>
</dbReference>
<evidence type="ECO:0000256" key="4">
    <source>
        <dbReference type="ARBA" id="ARBA00023136"/>
    </source>
</evidence>
<reference evidence="7 9" key="2">
    <citation type="submission" date="2015-05" db="EMBL/GenBank/DDBJ databases">
        <authorList>
            <person name="Goodhead I."/>
        </authorList>
    </citation>
    <scope>NUCLEOTIDE SEQUENCE [LARGE SCALE GENOMIC DNA]</scope>
    <source>
        <strain evidence="7">B4</strain>
        <strain evidence="9">morsitans</strain>
    </source>
</reference>
<dbReference type="AlphaFoldDB" id="Q2NSQ2"/>
<evidence type="ECO:0000313" key="7">
    <source>
        <dbReference type="EMBL" id="CRL45642.1"/>
    </source>
</evidence>
<feature type="transmembrane region" description="Helical" evidence="5">
    <location>
        <begin position="12"/>
        <end position="41"/>
    </location>
</feature>
<evidence type="ECO:0000256" key="3">
    <source>
        <dbReference type="ARBA" id="ARBA00022989"/>
    </source>
</evidence>
<dbReference type="SUPFAM" id="SSF81343">
    <property type="entry name" value="Fumarate reductase respiratory complex transmembrane subunits"/>
    <property type="match status" value="1"/>
</dbReference>
<gene>
    <name evidence="5 7" type="primary">frdD</name>
    <name evidence="6" type="ordered locus">SG1548</name>
    <name evidence="7" type="ORF">SGGMMB4_03577</name>
</gene>
<dbReference type="CDD" id="cd00547">
    <property type="entry name" value="QFR_TypeD_subunitD"/>
    <property type="match status" value="1"/>
</dbReference>
<organism evidence="6 8">
    <name type="scientific">Sodalis glossinidius (strain morsitans)</name>
    <dbReference type="NCBI Taxonomy" id="343509"/>
    <lineage>
        <taxon>Bacteria</taxon>
        <taxon>Pseudomonadati</taxon>
        <taxon>Pseudomonadota</taxon>
        <taxon>Gammaproteobacteria</taxon>
        <taxon>Enterobacterales</taxon>
        <taxon>Bruguierivoracaceae</taxon>
        <taxon>Sodalis</taxon>
    </lineage>
</organism>
<comment type="subcellular location">
    <subcellularLocation>
        <location evidence="5">Cell inner membrane</location>
        <topology evidence="5">Multi-pass membrane protein</topology>
    </subcellularLocation>
</comment>
<comment type="similarity">
    <text evidence="5">Belongs to the FrdD family.</text>
</comment>
<keyword evidence="8" id="KW-1185">Reference proteome</keyword>
<comment type="subunit">
    <text evidence="5">Part of an enzyme complex containing four subunits: a flavoprotein (FrdA), an iron-sulfur protein (FrdB), and two hydrophobic anchor proteins (FrdC and FrdD).</text>
</comment>
<dbReference type="Proteomes" id="UP000245838">
    <property type="component" value="Chromosome sggmmb4_Chromosome"/>
</dbReference>
<dbReference type="InterPro" id="IPR034804">
    <property type="entry name" value="SQR/QFR_C/D"/>
</dbReference>
<comment type="caution">
    <text evidence="5">Lacks conserved residue(s) required for the propagation of feature annotation.</text>
</comment>
<keyword evidence="5" id="KW-0997">Cell inner membrane</keyword>
<dbReference type="HAMAP" id="MF_00709">
    <property type="entry name" value="Fumarate_red_D"/>
    <property type="match status" value="1"/>
</dbReference>
<dbReference type="EMBL" id="AP008232">
    <property type="protein sequence ID" value="BAE74823.1"/>
    <property type="molecule type" value="Genomic_DNA"/>
</dbReference>
<dbReference type="GO" id="GO:0000104">
    <property type="term" value="F:succinate dehydrogenase activity"/>
    <property type="evidence" value="ECO:0007669"/>
    <property type="project" value="UniProtKB-UniRule"/>
</dbReference>
<dbReference type="Pfam" id="PF02313">
    <property type="entry name" value="Fumarate_red_D"/>
    <property type="match status" value="1"/>
</dbReference>
<dbReference type="NCBIfam" id="NF003977">
    <property type="entry name" value="PRK05470.1-1"/>
    <property type="match status" value="1"/>
</dbReference>
<evidence type="ECO:0000256" key="2">
    <source>
        <dbReference type="ARBA" id="ARBA00022692"/>
    </source>
</evidence>
<dbReference type="EMBL" id="LN854557">
    <property type="protein sequence ID" value="CRL45642.1"/>
    <property type="molecule type" value="Genomic_DNA"/>
</dbReference>
<accession>Q2NSQ2</accession>
<dbReference type="GO" id="GO:0045283">
    <property type="term" value="C:fumarate reductase complex"/>
    <property type="evidence" value="ECO:0007669"/>
    <property type="project" value="UniProtKB-UniRule"/>
</dbReference>
<dbReference type="GO" id="GO:0006106">
    <property type="term" value="P:fumarate metabolic process"/>
    <property type="evidence" value="ECO:0007669"/>
    <property type="project" value="InterPro"/>
</dbReference>
<comment type="function">
    <text evidence="5">Two distinct, membrane-bound, FAD-containing enzymes are responsible for the catalysis of fumarate and succinate interconversion; fumarate reductase is used in anaerobic growth, and succinate dehydrogenase is used in aerobic growth. Anchors the catalytic components of the fumarate reductase complex to the cell inner membrane, binds quinones.</text>
</comment>
<evidence type="ECO:0000256" key="5">
    <source>
        <dbReference type="HAMAP-Rule" id="MF_00709"/>
    </source>
</evidence>
<evidence type="ECO:0000313" key="8">
    <source>
        <dbReference type="Proteomes" id="UP000001932"/>
    </source>
</evidence>
<protein>
    <recommendedName>
        <fullName evidence="5">Fumarate reductase subunit D</fullName>
    </recommendedName>
    <alternativeName>
        <fullName evidence="5">Fumarate reductase 13 kDa hydrophobic protein</fullName>
    </alternativeName>
    <alternativeName>
        <fullName evidence="5">Quinol-fumarate reductase subunit D</fullName>
        <shortName evidence="5">QFR subunit D</shortName>
    </alternativeName>
</protein>
<dbReference type="HOGENOM" id="CLU_1244645_0_0_6"/>
<feature type="transmembrane region" description="Helical" evidence="5">
    <location>
        <begin position="61"/>
        <end position="79"/>
    </location>
</feature>
<keyword evidence="1 5" id="KW-1003">Cell membrane</keyword>
<evidence type="ECO:0000313" key="9">
    <source>
        <dbReference type="Proteomes" id="UP000245838"/>
    </source>
</evidence>
<reference evidence="6 8" key="1">
    <citation type="journal article" date="2006" name="Genome Res.">
        <title>Massive genome erosion and functional adaptations provide insights into the symbiotic lifestyle of Sodalis glossinidius in the tsetse host.</title>
        <authorList>
            <person name="Toh H."/>
            <person name="Weiss B.L."/>
            <person name="Perkin S.A.H."/>
            <person name="Yamashita A."/>
            <person name="Oshima K."/>
            <person name="Hattori M."/>
            <person name="Aksoy S."/>
        </authorList>
    </citation>
    <scope>NUCLEOTIDE SEQUENCE [LARGE SCALE GENOMIC DNA]</scope>
    <source>
        <strain evidence="6">Morsitans</strain>
        <strain evidence="8">morsitans</strain>
    </source>
</reference>
<evidence type="ECO:0000256" key="1">
    <source>
        <dbReference type="ARBA" id="ARBA00022475"/>
    </source>
</evidence>
<evidence type="ECO:0000313" key="6">
    <source>
        <dbReference type="EMBL" id="BAE74823.1"/>
    </source>
</evidence>
<keyword evidence="4 5" id="KW-0472">Membrane</keyword>
<sequence>MKSSPKHSNEPIFWGLFGAGGMWTAIVTPVMLLLVTLLLPLGLYPGAALDYTRIAVFAQSWPGKIFLLLMVILPLWSGFHRLHHSLHDLKIARRRISLFVTVWRRWWPSCGSSAPRVKRSRRSCRRHSVITSRVADHYTPTSSQLPPRVRSPADTAWARDPPRTLRARCCPRPTFSSFRDYTDVSRRSAPWREWGVPPQRVWGCHRVHGTSAPWRNRRAQAV</sequence>
<dbReference type="Gene3D" id="1.20.1300.10">
    <property type="entry name" value="Fumarate reductase/succinate dehydrogenase, transmembrane subunit"/>
    <property type="match status" value="1"/>
</dbReference>
<dbReference type="KEGG" id="sgl:SG1548"/>